<accession>A0A2P6PVD5</accession>
<keyword evidence="2" id="KW-1185">Reference proteome</keyword>
<organism evidence="1 2">
    <name type="scientific">Rosa chinensis</name>
    <name type="common">China rose</name>
    <dbReference type="NCBI Taxonomy" id="74649"/>
    <lineage>
        <taxon>Eukaryota</taxon>
        <taxon>Viridiplantae</taxon>
        <taxon>Streptophyta</taxon>
        <taxon>Embryophyta</taxon>
        <taxon>Tracheophyta</taxon>
        <taxon>Spermatophyta</taxon>
        <taxon>Magnoliopsida</taxon>
        <taxon>eudicotyledons</taxon>
        <taxon>Gunneridae</taxon>
        <taxon>Pentapetalae</taxon>
        <taxon>rosids</taxon>
        <taxon>fabids</taxon>
        <taxon>Rosales</taxon>
        <taxon>Rosaceae</taxon>
        <taxon>Rosoideae</taxon>
        <taxon>Rosoideae incertae sedis</taxon>
        <taxon>Rosa</taxon>
    </lineage>
</organism>
<proteinExistence type="predicted"/>
<evidence type="ECO:0000313" key="1">
    <source>
        <dbReference type="EMBL" id="PRQ25881.1"/>
    </source>
</evidence>
<dbReference type="Gene3D" id="2.60.120.330">
    <property type="entry name" value="B-lactam Antibiotic, Isopenicillin N Synthase, Chain"/>
    <property type="match status" value="1"/>
</dbReference>
<dbReference type="Proteomes" id="UP000238479">
    <property type="component" value="Chromosome 6"/>
</dbReference>
<evidence type="ECO:0000313" key="2">
    <source>
        <dbReference type="Proteomes" id="UP000238479"/>
    </source>
</evidence>
<dbReference type="GO" id="GO:0047998">
    <property type="term" value="F:hyoscyamine (6S)-dioxygenase activity"/>
    <property type="evidence" value="ECO:0007669"/>
    <property type="project" value="UniProtKB-EC"/>
</dbReference>
<dbReference type="InterPro" id="IPR027443">
    <property type="entry name" value="IPNS-like_sf"/>
</dbReference>
<keyword evidence="1" id="KW-0223">Dioxygenase</keyword>
<dbReference type="EMBL" id="PDCK01000044">
    <property type="protein sequence ID" value="PRQ25881.1"/>
    <property type="molecule type" value="Genomic_DNA"/>
</dbReference>
<gene>
    <name evidence="1" type="ORF">RchiOBHm_Chr6g0288451</name>
</gene>
<sequence length="72" mass="8100">MQFWPEKPSRYRGHWKLFCGGEEAKFGLLELICEGLGLESGFFGDELTQVQVMALNHYPPCPDPSITLGLLT</sequence>
<dbReference type="SUPFAM" id="SSF51197">
    <property type="entry name" value="Clavaminate synthase-like"/>
    <property type="match status" value="1"/>
</dbReference>
<dbReference type="Gramene" id="PRQ25881">
    <property type="protein sequence ID" value="PRQ25881"/>
    <property type="gene ID" value="RchiOBHm_Chr6g0288451"/>
</dbReference>
<comment type="caution">
    <text evidence="1">The sequence shown here is derived from an EMBL/GenBank/DDBJ whole genome shotgun (WGS) entry which is preliminary data.</text>
</comment>
<name>A0A2P6PVD5_ROSCH</name>
<reference evidence="1 2" key="1">
    <citation type="journal article" date="2018" name="Nat. Genet.">
        <title>The Rosa genome provides new insights in the design of modern roses.</title>
        <authorList>
            <person name="Bendahmane M."/>
        </authorList>
    </citation>
    <scope>NUCLEOTIDE SEQUENCE [LARGE SCALE GENOMIC DNA]</scope>
    <source>
        <strain evidence="2">cv. Old Blush</strain>
    </source>
</reference>
<dbReference type="STRING" id="74649.A0A2P6PVD5"/>
<keyword evidence="1" id="KW-0560">Oxidoreductase</keyword>
<protein>
    <submittedName>
        <fullName evidence="1">Putative hyoscyamine (6S)-dioxygenase</fullName>
        <ecNumber evidence="1">1.14.11.11</ecNumber>
    </submittedName>
</protein>
<dbReference type="AlphaFoldDB" id="A0A2P6PVD5"/>
<dbReference type="EC" id="1.14.11.11" evidence="1"/>